<proteinExistence type="predicted"/>
<keyword evidence="1" id="KW-0472">Membrane</keyword>
<organism evidence="2 3">
    <name type="scientific">Candidatus Amunia macphersoniae</name>
    <dbReference type="NCBI Taxonomy" id="3127014"/>
    <lineage>
        <taxon>Bacteria</taxon>
        <taxon>Bacillati</taxon>
        <taxon>Candidatus Dormiibacterota</taxon>
        <taxon>Candidatus Dormibacteria</taxon>
        <taxon>Candidatus Aeolococcales</taxon>
        <taxon>Candidatus Aeolococcaceae</taxon>
        <taxon>Candidatus Amunia</taxon>
    </lineage>
</organism>
<name>A0A934KER9_9BACT</name>
<keyword evidence="1" id="KW-0812">Transmembrane</keyword>
<comment type="caution">
    <text evidence="2">The sequence shown here is derived from an EMBL/GenBank/DDBJ whole genome shotgun (WGS) entry which is preliminary data.</text>
</comment>
<evidence type="ECO:0000256" key="1">
    <source>
        <dbReference type="SAM" id="Phobius"/>
    </source>
</evidence>
<accession>A0A934KER9</accession>
<sequence length="63" mass="6685">MTTGWIIANIALAVAVTTLVAGLAVLIPLNLDRRSKVPALRKVVGLGPNAVQRSDSRHDRRAA</sequence>
<dbReference type="AlphaFoldDB" id="A0A934KER9"/>
<keyword evidence="1" id="KW-1133">Transmembrane helix</keyword>
<evidence type="ECO:0000313" key="2">
    <source>
        <dbReference type="EMBL" id="MBJ7608186.1"/>
    </source>
</evidence>
<feature type="transmembrane region" description="Helical" evidence="1">
    <location>
        <begin position="6"/>
        <end position="31"/>
    </location>
</feature>
<evidence type="ECO:0000313" key="3">
    <source>
        <dbReference type="Proteomes" id="UP000614410"/>
    </source>
</evidence>
<dbReference type="EMBL" id="JAEKNN010000008">
    <property type="protein sequence ID" value="MBJ7608186.1"/>
    <property type="molecule type" value="Genomic_DNA"/>
</dbReference>
<reference evidence="2 3" key="1">
    <citation type="submission" date="2020-10" db="EMBL/GenBank/DDBJ databases">
        <title>Ca. Dormibacterota MAGs.</title>
        <authorList>
            <person name="Montgomery K."/>
        </authorList>
    </citation>
    <scope>NUCLEOTIDE SEQUENCE [LARGE SCALE GENOMIC DNA]</scope>
    <source>
        <strain evidence="2">Mitchell_Peninsula_5</strain>
    </source>
</reference>
<dbReference type="Proteomes" id="UP000614410">
    <property type="component" value="Unassembled WGS sequence"/>
</dbReference>
<protein>
    <submittedName>
        <fullName evidence="2">Uncharacterized protein</fullName>
    </submittedName>
</protein>
<gene>
    <name evidence="2" type="ORF">JF887_01985</name>
</gene>